<dbReference type="AlphaFoldDB" id="A0A0K9NMY6"/>
<evidence type="ECO:0000313" key="2">
    <source>
        <dbReference type="EMBL" id="KMZ58124.1"/>
    </source>
</evidence>
<protein>
    <submittedName>
        <fullName evidence="2">Uncharacterized protein</fullName>
    </submittedName>
</protein>
<organism evidence="2 3">
    <name type="scientific">Zostera marina</name>
    <name type="common">Eelgrass</name>
    <dbReference type="NCBI Taxonomy" id="29655"/>
    <lineage>
        <taxon>Eukaryota</taxon>
        <taxon>Viridiplantae</taxon>
        <taxon>Streptophyta</taxon>
        <taxon>Embryophyta</taxon>
        <taxon>Tracheophyta</taxon>
        <taxon>Spermatophyta</taxon>
        <taxon>Magnoliopsida</taxon>
        <taxon>Liliopsida</taxon>
        <taxon>Zosteraceae</taxon>
        <taxon>Zostera</taxon>
    </lineage>
</organism>
<evidence type="ECO:0000256" key="1">
    <source>
        <dbReference type="SAM" id="MobiDB-lite"/>
    </source>
</evidence>
<proteinExistence type="predicted"/>
<reference evidence="3" key="1">
    <citation type="journal article" date="2016" name="Nature">
        <title>The genome of the seagrass Zostera marina reveals angiosperm adaptation to the sea.</title>
        <authorList>
            <person name="Olsen J.L."/>
            <person name="Rouze P."/>
            <person name="Verhelst B."/>
            <person name="Lin Y.-C."/>
            <person name="Bayer T."/>
            <person name="Collen J."/>
            <person name="Dattolo E."/>
            <person name="De Paoli E."/>
            <person name="Dittami S."/>
            <person name="Maumus F."/>
            <person name="Michel G."/>
            <person name="Kersting A."/>
            <person name="Lauritano C."/>
            <person name="Lohaus R."/>
            <person name="Toepel M."/>
            <person name="Tonon T."/>
            <person name="Vanneste K."/>
            <person name="Amirebrahimi M."/>
            <person name="Brakel J."/>
            <person name="Bostroem C."/>
            <person name="Chovatia M."/>
            <person name="Grimwood J."/>
            <person name="Jenkins J.W."/>
            <person name="Jueterbock A."/>
            <person name="Mraz A."/>
            <person name="Stam W.T."/>
            <person name="Tice H."/>
            <person name="Bornberg-Bauer E."/>
            <person name="Green P.J."/>
            <person name="Pearson G.A."/>
            <person name="Procaccini G."/>
            <person name="Duarte C.M."/>
            <person name="Schmutz J."/>
            <person name="Reusch T.B.H."/>
            <person name="Van de Peer Y."/>
        </authorList>
    </citation>
    <scope>NUCLEOTIDE SEQUENCE [LARGE SCALE GENOMIC DNA]</scope>
    <source>
        <strain evidence="3">cv. Finnish</strain>
    </source>
</reference>
<dbReference type="OrthoDB" id="1933735at2759"/>
<feature type="region of interest" description="Disordered" evidence="1">
    <location>
        <begin position="166"/>
        <end position="206"/>
    </location>
</feature>
<feature type="compositionally biased region" description="Polar residues" evidence="1">
    <location>
        <begin position="166"/>
        <end position="193"/>
    </location>
</feature>
<keyword evidence="3" id="KW-1185">Reference proteome</keyword>
<dbReference type="PANTHER" id="PTHR35132">
    <property type="entry name" value="SERINE/ARGININE REPETITIVE MATRIX-LIKE PROTEIN"/>
    <property type="match status" value="1"/>
</dbReference>
<comment type="caution">
    <text evidence="2">The sequence shown here is derived from an EMBL/GenBank/DDBJ whole genome shotgun (WGS) entry which is preliminary data.</text>
</comment>
<gene>
    <name evidence="2" type="ORF">ZOSMA_7G01550</name>
</gene>
<accession>A0A0K9NMY6</accession>
<sequence>MEVKGEEIARRQSFVSSPEFEFNSVAVSQTQLISADELFVDGILLPLRLLFPKIQNQNKVLATATSDTPPTTNYSVPVFSKRWTDMFRMGSVEKEKDGSKKKTKTKGMGMGMAKKKKNLAGAVPTRASSAEQLNININIWPFARSRSVKNNKSKSEILLIRKVNSAPCSRSNSDGGINTGHQSQVKQNGSKNKTNGRTHNHQKKNAGSKFLKLNVNSCRDQNGMTAIASCPKDIGSCSSIGGHHFNLKSFFFPKV</sequence>
<dbReference type="EMBL" id="LFYR01001978">
    <property type="protein sequence ID" value="KMZ58124.1"/>
    <property type="molecule type" value="Genomic_DNA"/>
</dbReference>
<feature type="compositionally biased region" description="Basic residues" evidence="1">
    <location>
        <begin position="194"/>
        <end position="206"/>
    </location>
</feature>
<evidence type="ECO:0000313" key="3">
    <source>
        <dbReference type="Proteomes" id="UP000036987"/>
    </source>
</evidence>
<dbReference type="PANTHER" id="PTHR35132:SF1">
    <property type="entry name" value="SERINE_ARGININE REPETITIVE MATRIX-LIKE PROTEIN"/>
    <property type="match status" value="1"/>
</dbReference>
<dbReference type="Proteomes" id="UP000036987">
    <property type="component" value="Unassembled WGS sequence"/>
</dbReference>
<name>A0A0K9NMY6_ZOSMR</name>